<accession>A0A8E2B2D4</accession>
<dbReference type="AlphaFoldDB" id="A0A8E2B2D4"/>
<dbReference type="EMBL" id="KV722370">
    <property type="protein sequence ID" value="OCH92387.1"/>
    <property type="molecule type" value="Genomic_DNA"/>
</dbReference>
<evidence type="ECO:0000313" key="2">
    <source>
        <dbReference type="Proteomes" id="UP000250043"/>
    </source>
</evidence>
<organism evidence="1 2">
    <name type="scientific">Obba rivulosa</name>
    <dbReference type="NCBI Taxonomy" id="1052685"/>
    <lineage>
        <taxon>Eukaryota</taxon>
        <taxon>Fungi</taxon>
        <taxon>Dikarya</taxon>
        <taxon>Basidiomycota</taxon>
        <taxon>Agaricomycotina</taxon>
        <taxon>Agaricomycetes</taxon>
        <taxon>Polyporales</taxon>
        <taxon>Gelatoporiaceae</taxon>
        <taxon>Obba</taxon>
    </lineage>
</organism>
<dbReference type="Proteomes" id="UP000250043">
    <property type="component" value="Unassembled WGS sequence"/>
</dbReference>
<sequence>MPVEREQEGLKISLSFLSGVQRRVQEHKAAREVHICPEWQDTLRPASNRCFTTPSREIIAGIGTSDGQPTRNASTNAGRIERTSEYVDKETYQFGNKPNRGKAENDWLLMSVWGSMSTGLFSKSKLGQFRNLYNARGCSSVQSSALSPGRRPLLVRPYHLKGANQSLLTNAQGCRPSCNEPVDVQALAYRRPAHVQGWCTQFSSCSPCGSGGASSDDSTELHDTLIPSPDEVIGYLELRMASCLHPTRNIMILQGEPSLETYLVAVLDNLEVLNVFLVSLGVPPQTETLIFGGDPVMARARKAILSQAKIADMFMSRALEFIEHHENRDRAGPVVRASAASFAQDAKLALQCEVGEIEFVDFFTSFLRHCDTYRAEIWNKVLVKPGMEQKWISLEMFKTTVTTPDGDTWDTILVERKVAP</sequence>
<reference evidence="1 2" key="1">
    <citation type="submission" date="2016-07" db="EMBL/GenBank/DDBJ databases">
        <title>Draft genome of the white-rot fungus Obba rivulosa 3A-2.</title>
        <authorList>
            <consortium name="DOE Joint Genome Institute"/>
            <person name="Miettinen O."/>
            <person name="Riley R."/>
            <person name="Acob R."/>
            <person name="Barry K."/>
            <person name="Cullen D."/>
            <person name="De Vries R."/>
            <person name="Hainaut M."/>
            <person name="Hatakka A."/>
            <person name="Henrissat B."/>
            <person name="Hilden K."/>
            <person name="Kuo R."/>
            <person name="Labutti K."/>
            <person name="Lipzen A."/>
            <person name="Makela M.R."/>
            <person name="Sandor L."/>
            <person name="Spatafora J.W."/>
            <person name="Grigoriev I.V."/>
            <person name="Hibbett D.S."/>
        </authorList>
    </citation>
    <scope>NUCLEOTIDE SEQUENCE [LARGE SCALE GENOMIC DNA]</scope>
    <source>
        <strain evidence="1 2">3A-2</strain>
    </source>
</reference>
<keyword evidence="2" id="KW-1185">Reference proteome</keyword>
<proteinExistence type="predicted"/>
<evidence type="ECO:0000313" key="1">
    <source>
        <dbReference type="EMBL" id="OCH92387.1"/>
    </source>
</evidence>
<protein>
    <submittedName>
        <fullName evidence="1">Uncharacterized protein</fullName>
    </submittedName>
</protein>
<name>A0A8E2B2D4_9APHY</name>
<gene>
    <name evidence="1" type="ORF">OBBRIDRAFT_868341</name>
</gene>